<dbReference type="PANTHER" id="PTHR33295:SF18">
    <property type="entry name" value="AAA+ ATPASE DOMAIN-CONTAINING PROTEIN"/>
    <property type="match status" value="1"/>
</dbReference>
<name>C3MV26_SACI4</name>
<feature type="domain" description="AAA" evidence="1">
    <location>
        <begin position="40"/>
        <end position="165"/>
    </location>
</feature>
<dbReference type="PANTHER" id="PTHR33295">
    <property type="entry name" value="ATPASE"/>
    <property type="match status" value="1"/>
</dbReference>
<dbReference type="AlphaFoldDB" id="C3MV26"/>
<dbReference type="KEGG" id="sia:M1425_0544"/>
<dbReference type="Gene3D" id="3.40.50.300">
    <property type="entry name" value="P-loop containing nucleotide triphosphate hydrolases"/>
    <property type="match status" value="1"/>
</dbReference>
<evidence type="ECO:0000259" key="2">
    <source>
        <dbReference type="Pfam" id="PF13635"/>
    </source>
</evidence>
<proteinExistence type="predicted"/>
<dbReference type="Pfam" id="PF13173">
    <property type="entry name" value="AAA_14"/>
    <property type="match status" value="1"/>
</dbReference>
<organism evidence="3 4">
    <name type="scientific">Saccharolobus islandicus (strain M.14.25 / Kamchatka #1)</name>
    <name type="common">Sulfolobus islandicus</name>
    <dbReference type="NCBI Taxonomy" id="427317"/>
    <lineage>
        <taxon>Archaea</taxon>
        <taxon>Thermoproteota</taxon>
        <taxon>Thermoprotei</taxon>
        <taxon>Sulfolobales</taxon>
        <taxon>Sulfolobaceae</taxon>
        <taxon>Saccharolobus</taxon>
    </lineage>
</organism>
<evidence type="ECO:0000313" key="3">
    <source>
        <dbReference type="EMBL" id="ACP37389.1"/>
    </source>
</evidence>
<gene>
    <name evidence="3" type="ordered locus">M1425_0544</name>
</gene>
<dbReference type="Pfam" id="PF13635">
    <property type="entry name" value="DUF4143"/>
    <property type="match status" value="1"/>
</dbReference>
<dbReference type="Proteomes" id="UP000001350">
    <property type="component" value="Chromosome"/>
</dbReference>
<dbReference type="SUPFAM" id="SSF52540">
    <property type="entry name" value="P-loop containing nucleoside triphosphate hydrolases"/>
    <property type="match status" value="1"/>
</dbReference>
<protein>
    <submittedName>
        <fullName evidence="3">AAA ATPase</fullName>
    </submittedName>
</protein>
<dbReference type="EMBL" id="CP001400">
    <property type="protein sequence ID" value="ACP37389.1"/>
    <property type="molecule type" value="Genomic_DNA"/>
</dbReference>
<evidence type="ECO:0000259" key="1">
    <source>
        <dbReference type="Pfam" id="PF13173"/>
    </source>
</evidence>
<dbReference type="HOGENOM" id="CLU_041527_2_0_2"/>
<reference evidence="3 4" key="1">
    <citation type="journal article" date="2009" name="Proc. Natl. Acad. Sci. U.S.A.">
        <title>Biogeography of the Sulfolobus islandicus pan-genome.</title>
        <authorList>
            <person name="Reno M.L."/>
            <person name="Held N.L."/>
            <person name="Fields C.J."/>
            <person name="Burke P.V."/>
            <person name="Whitaker R.J."/>
        </authorList>
    </citation>
    <scope>NUCLEOTIDE SEQUENCE [LARGE SCALE GENOMIC DNA]</scope>
    <source>
        <strain evidence="4">M.14.25 / Kamchatka #1</strain>
    </source>
</reference>
<dbReference type="InterPro" id="IPR027417">
    <property type="entry name" value="P-loop_NTPase"/>
</dbReference>
<dbReference type="InterPro" id="IPR025420">
    <property type="entry name" value="DUF4143"/>
</dbReference>
<accession>C3MV26</accession>
<evidence type="ECO:0000313" key="4">
    <source>
        <dbReference type="Proteomes" id="UP000001350"/>
    </source>
</evidence>
<sequence length="454" mass="53038">MSYISQMSFQNPWWVDKNRILEDEHVKRAKVIVPPIDESALILGPRQVGKTTFLKTTIKTLLEREDPRSILFFSCDAFSKKEELISLVNEYRTLVNREKSAYIFLDEITSVSDWNTALLHLFNAGYFNDSLIYVTGSSSINLRKEMLPGRPIKKYVFYPLNFRVYFNTFYKKLIQDHVKVDEKDELYENALKLLPYISELNKALLEYIRRGGFFATSFSENPLSLYEAYKDAILSEFLKTERKESMFKVIIRKIIESYGSRISENTIAKDVNVSHTTIGDYLDVLEKLFIIRTFRKIEGGGKTNYRSLKKVYFIDPFFFRVMKIYSVGKDIDDIEIPLIVEGIVGEHLAREYKEVGYLHFKSGKEVDFSVGNVKVEVKWRREKEKKRYNNVDYVLTIDEFKKSDEQLTLPVSIFLYLISSDKFFYELTSISYIGFNSSGEYYSISPGLGKHGRK</sequence>
<feature type="domain" description="DUF4143" evidence="2">
    <location>
        <begin position="239"/>
        <end position="379"/>
    </location>
</feature>
<dbReference type="InterPro" id="IPR041682">
    <property type="entry name" value="AAA_14"/>
</dbReference>